<feature type="compositionally biased region" description="Basic and acidic residues" evidence="1">
    <location>
        <begin position="200"/>
        <end position="219"/>
    </location>
</feature>
<accession>A0A0D2WVX1</accession>
<dbReference type="InterPro" id="IPR016197">
    <property type="entry name" value="Chromo-like_dom_sf"/>
</dbReference>
<dbReference type="InterPro" id="IPR000953">
    <property type="entry name" value="Chromo/chromo_shadow_dom"/>
</dbReference>
<feature type="region of interest" description="Disordered" evidence="1">
    <location>
        <begin position="802"/>
        <end position="850"/>
    </location>
</feature>
<feature type="compositionally biased region" description="Low complexity" evidence="1">
    <location>
        <begin position="828"/>
        <end position="844"/>
    </location>
</feature>
<feature type="region of interest" description="Disordered" evidence="1">
    <location>
        <begin position="727"/>
        <end position="764"/>
    </location>
</feature>
<dbReference type="InParanoid" id="A0A0D2WVX1"/>
<feature type="compositionally biased region" description="Polar residues" evidence="1">
    <location>
        <begin position="675"/>
        <end position="689"/>
    </location>
</feature>
<dbReference type="STRING" id="595528.A0A0D2WVX1"/>
<feature type="compositionally biased region" description="Low complexity" evidence="1">
    <location>
        <begin position="134"/>
        <end position="149"/>
    </location>
</feature>
<feature type="region of interest" description="Disordered" evidence="1">
    <location>
        <begin position="1044"/>
        <end position="1071"/>
    </location>
</feature>
<feature type="region of interest" description="Disordered" evidence="1">
    <location>
        <begin position="660"/>
        <end position="689"/>
    </location>
</feature>
<evidence type="ECO:0000256" key="1">
    <source>
        <dbReference type="SAM" id="MobiDB-lite"/>
    </source>
</evidence>
<feature type="region of interest" description="Disordered" evidence="1">
    <location>
        <begin position="587"/>
        <end position="606"/>
    </location>
</feature>
<keyword evidence="4" id="KW-1185">Reference proteome</keyword>
<dbReference type="Proteomes" id="UP000008743">
    <property type="component" value="Unassembled WGS sequence"/>
</dbReference>
<feature type="compositionally biased region" description="Polar residues" evidence="1">
    <location>
        <begin position="83"/>
        <end position="92"/>
    </location>
</feature>
<feature type="region of interest" description="Disordered" evidence="1">
    <location>
        <begin position="1"/>
        <end position="226"/>
    </location>
</feature>
<feature type="compositionally biased region" description="Polar residues" evidence="1">
    <location>
        <begin position="594"/>
        <end position="606"/>
    </location>
</feature>
<feature type="region of interest" description="Disordered" evidence="1">
    <location>
        <begin position="1175"/>
        <end position="1281"/>
    </location>
</feature>
<feature type="compositionally biased region" description="Polar residues" evidence="1">
    <location>
        <begin position="314"/>
        <end position="323"/>
    </location>
</feature>
<organism evidence="3 4">
    <name type="scientific">Capsaspora owczarzaki (strain ATCC 30864)</name>
    <dbReference type="NCBI Taxonomy" id="595528"/>
    <lineage>
        <taxon>Eukaryota</taxon>
        <taxon>Filasterea</taxon>
        <taxon>Capsaspora</taxon>
    </lineage>
</organism>
<sequence>MGDDVEFVNDDDDDPVYVPSAAPTLDHPSVESSGGRRTELSRRRVLAPSSLQSSSRQSSLGYYGTLSVNDIAHTSPIPPAPQRATSTTTGSSHDVLAESETTTRAGTLPARPPLVPAVKTSPVPVVNATKHPRSSSSISSDTGASASDDPQGVAPVYTNGAKTKHRGFPKPARSSRIPQPKKATDDDDDNDGDDDDDDADHDHDHDHDPEEKEPAEEMSKAINVPDDEEGFFFVECIVDQRDEADGPRYLVRWQGHGPEYDTWEPASHLTECADKIAAFRRRKAQQSKRRSPAPAHPDASHTALQSGRAADPTESASMASLPSSHRDESGISGQHSSPIPVPRLSNATSALSVKQEAPAMDTPEVTVRSGRGQFSVLQRGRPRLPAFVSTTTELPRIASSDSVLTPTLGSAVGDAAEHQSTTQLARFPTTKSEPAPQPPQQQPQEAQQPQESQQQPHWPVESSDASTAPMSGSATLLSPTPMAIDPPRQTSTPANPEPSPVETAQLQSAILEPAHVVFADMTSSRSLLISTEDDSDGAFLFTELSVDEDEDALLEPPFALPVNDARQLEIVATGGDSATAFVFTDQTSEDQEQMHSTDSSALHDSGNLQYDLPVEADAQEQTSSAPDATVSEPVPMDDGIPATDSVSGIESGNLQAAAAMPSTAGSTPPVPIDTGVSTKDSASWKRNSPAISTKTTAEHDFKADPSTASAVRPAISAKTTAEVVIKTESSTASLDPSRAAKPDTPPLAMNKSSGQKPPTPAAAAQPSFWSTMFQQFSAPLASSPTVQPADALPSFRFHTPATQVPAVNGPAQPSRQDSTETFQRDSTESSSSAAAKSSNTRANADQQTSRYATRRYWHPNFHPECLGLTDKSTLEKFHNRCTSPSFRLTPGGGFICDSHHCAVCKSETLDPSIDDTSSDLTTREYRDLEPSSTPGHNQHLVACVVCGDAYHERCLEASAGLSQSRRLNVDAVVCQNCAPRWDGQLASKRLPSNRAKKFNELGLSFVESRKVLQANVLTCLAQQTRVSSHSCLLAWNKTCEQAVSATRPPSSSSSSSSTAGTSRRALSIPNASESAAVDKGFTASSSAASTSASTTSELSRLLSTSALDLPPSLQLSPSEFSAKNLPLSLGTPTSSAALSEGDIFNVVDRRLGERHRLLTDEPSSPLSRSRRLISTLGQSSNHNLPPSSQADKRHESSAVSATAVPDDAYEAWSFHSSSSSSSPKHSSAQSRRAAPTRLGKSSNANTPAGSDGEADGRTGLGPGVDGTFHRNQLYDEERGTRRVVVKSEGQIDSLATPATLAVSRAPTHQESVADSMSVPPFASAPVAPSAAAPSAAAPSAFTAALPVSVSVDPFPPMTTAAVAGGLPQPQHPAIQVSELAQVVQALSTGWRAPNPPLPAEWSTQRLIQHQQQLQFRLQQRFLQQRWQLERQNEPVPPELGSFLPPSPPPSRDSAFWRAPAGMPPTEAEPPSQEVDHKPPVSPSQENPNHAATLVVTEASSSTDTPVADMNPQTDEHDDSWNATHATSTAPAVVFTHADRQAALAPYQDILASSTDSDGNPISTEMKHAALYQVVKFAYFGRLNGLPHTVHVPAIGEFIILRSITPVIACMRSMAPGGKLTGFLRLFPTFFSINFRNAQSVTVSRDAYLLAKRTLRDDAKTAKACLAGYRVKSRVRYQLQMNASPKANKQRPSSYGVNSGHQSQSYTTGSYQQSQGPPRRAHDTSAPIATRLAAHIPVRDQPSPRVTAPPLSSHQRGRSSEAPLDRPRRTFSDGPGASDPEHSPDRDPARKQGRRS</sequence>
<dbReference type="PANTHER" id="PTHR47240:SF2">
    <property type="entry name" value="CHROMO DOMAIN-CONTAINING PROTEIN LHP1"/>
    <property type="match status" value="1"/>
</dbReference>
<feature type="compositionally biased region" description="Acidic residues" evidence="1">
    <location>
        <begin position="185"/>
        <end position="199"/>
    </location>
</feature>
<dbReference type="EMBL" id="KE346371">
    <property type="protein sequence ID" value="KJE96493.1"/>
    <property type="molecule type" value="Genomic_DNA"/>
</dbReference>
<evidence type="ECO:0000259" key="2">
    <source>
        <dbReference type="PROSITE" id="PS50013"/>
    </source>
</evidence>
<feature type="compositionally biased region" description="Basic residues" evidence="1">
    <location>
        <begin position="278"/>
        <end position="291"/>
    </location>
</feature>
<dbReference type="OrthoDB" id="5237615at2759"/>
<reference evidence="4" key="1">
    <citation type="submission" date="2011-02" db="EMBL/GenBank/DDBJ databases">
        <title>The Genome Sequence of Capsaspora owczarzaki ATCC 30864.</title>
        <authorList>
            <person name="Russ C."/>
            <person name="Cuomo C."/>
            <person name="Burger G."/>
            <person name="Gray M.W."/>
            <person name="Holland P.W.H."/>
            <person name="King N."/>
            <person name="Lang F.B.F."/>
            <person name="Roger A.J."/>
            <person name="Ruiz-Trillo I."/>
            <person name="Young S.K."/>
            <person name="Zeng Q."/>
            <person name="Gargeya S."/>
            <person name="Alvarado L."/>
            <person name="Berlin A."/>
            <person name="Chapman S.B."/>
            <person name="Chen Z."/>
            <person name="Freedman E."/>
            <person name="Gellesch M."/>
            <person name="Goldberg J."/>
            <person name="Griggs A."/>
            <person name="Gujja S."/>
            <person name="Heilman E."/>
            <person name="Heiman D."/>
            <person name="Howarth C."/>
            <person name="Mehta T."/>
            <person name="Neiman D."/>
            <person name="Pearson M."/>
            <person name="Roberts A."/>
            <person name="Saif S."/>
            <person name="Shea T."/>
            <person name="Shenoy N."/>
            <person name="Sisk P."/>
            <person name="Stolte C."/>
            <person name="Sykes S."/>
            <person name="White J."/>
            <person name="Yandava C."/>
            <person name="Haas B."/>
            <person name="Nusbaum C."/>
            <person name="Birren B."/>
        </authorList>
    </citation>
    <scope>NUCLEOTIDE SEQUENCE</scope>
    <source>
        <strain evidence="4">ATCC 30864</strain>
    </source>
</reference>
<feature type="compositionally biased region" description="Low complexity" evidence="1">
    <location>
        <begin position="1044"/>
        <end position="1067"/>
    </location>
</feature>
<dbReference type="SUPFAM" id="SSF54160">
    <property type="entry name" value="Chromo domain-like"/>
    <property type="match status" value="1"/>
</dbReference>
<dbReference type="CDD" id="cd00024">
    <property type="entry name" value="CD_CSD"/>
    <property type="match status" value="1"/>
</dbReference>
<dbReference type="GO" id="GO:0031507">
    <property type="term" value="P:heterochromatin formation"/>
    <property type="evidence" value="ECO:0007669"/>
    <property type="project" value="InterPro"/>
</dbReference>
<feature type="compositionally biased region" description="Polar residues" evidence="1">
    <location>
        <begin position="811"/>
        <end position="821"/>
    </location>
</feature>
<feature type="compositionally biased region" description="Polar residues" evidence="1">
    <location>
        <begin position="1175"/>
        <end position="1189"/>
    </location>
</feature>
<dbReference type="InterPro" id="IPR044251">
    <property type="entry name" value="LHP1-like"/>
</dbReference>
<feature type="region of interest" description="Disordered" evidence="1">
    <location>
        <begin position="1679"/>
        <end position="1795"/>
    </location>
</feature>
<feature type="domain" description="Chromo" evidence="2">
    <location>
        <begin position="232"/>
        <end position="291"/>
    </location>
</feature>
<dbReference type="Pfam" id="PF00385">
    <property type="entry name" value="Chromo"/>
    <property type="match status" value="1"/>
</dbReference>
<feature type="compositionally biased region" description="Low complexity" evidence="1">
    <location>
        <begin position="1213"/>
        <end position="1230"/>
    </location>
</feature>
<feature type="compositionally biased region" description="Basic and acidic residues" evidence="1">
    <location>
        <begin position="1778"/>
        <end position="1789"/>
    </location>
</feature>
<dbReference type="PROSITE" id="PS50013">
    <property type="entry name" value="CHROMO_2"/>
    <property type="match status" value="1"/>
</dbReference>
<proteinExistence type="predicted"/>
<feature type="compositionally biased region" description="Polar residues" evidence="1">
    <location>
        <begin position="1679"/>
        <end position="1700"/>
    </location>
</feature>
<feature type="compositionally biased region" description="Polar residues" evidence="1">
    <location>
        <begin position="388"/>
        <end position="408"/>
    </location>
</feature>
<dbReference type="Gene3D" id="2.40.50.40">
    <property type="match status" value="1"/>
</dbReference>
<evidence type="ECO:0000313" key="4">
    <source>
        <dbReference type="Proteomes" id="UP000008743"/>
    </source>
</evidence>
<gene>
    <name evidence="3" type="ORF">CAOG_006813</name>
</gene>
<feature type="region of interest" description="Disordered" evidence="1">
    <location>
        <begin position="277"/>
        <end position="506"/>
    </location>
</feature>
<feature type="compositionally biased region" description="Acidic residues" evidence="1">
    <location>
        <begin position="1"/>
        <end position="15"/>
    </location>
</feature>
<protein>
    <recommendedName>
        <fullName evidence="2">Chromo domain-containing protein</fullName>
    </recommendedName>
</protein>
<feature type="compositionally biased region" description="Low complexity" evidence="1">
    <location>
        <begin position="1701"/>
        <end position="1715"/>
    </location>
</feature>
<dbReference type="InterPro" id="IPR023780">
    <property type="entry name" value="Chromo_domain"/>
</dbReference>
<evidence type="ECO:0000313" key="3">
    <source>
        <dbReference type="EMBL" id="KJE96493.1"/>
    </source>
</evidence>
<dbReference type="eggNOG" id="KOG1911">
    <property type="taxonomic scope" value="Eukaryota"/>
</dbReference>
<dbReference type="PANTHER" id="PTHR47240">
    <property type="entry name" value="CHROMO DOMAIN-CONTAINING PROTEIN LHP1"/>
    <property type="match status" value="1"/>
</dbReference>
<feature type="compositionally biased region" description="Polar residues" evidence="1">
    <location>
        <begin position="1239"/>
        <end position="1248"/>
    </location>
</feature>
<feature type="region of interest" description="Disordered" evidence="1">
    <location>
        <begin position="1434"/>
        <end position="1518"/>
    </location>
</feature>
<name>A0A0D2WVX1_CAPO3</name>
<feature type="compositionally biased region" description="Low complexity" evidence="1">
    <location>
        <begin position="49"/>
        <end position="60"/>
    </location>
</feature>
<feature type="compositionally biased region" description="Low complexity" evidence="1">
    <location>
        <begin position="442"/>
        <end position="456"/>
    </location>
</feature>
<dbReference type="SMART" id="SM00298">
    <property type="entry name" value="CHROMO"/>
    <property type="match status" value="1"/>
</dbReference>
<feature type="compositionally biased region" description="Polar residues" evidence="1">
    <location>
        <begin position="463"/>
        <end position="478"/>
    </location>
</feature>